<accession>A0A917IDN8</accession>
<evidence type="ECO:0000313" key="4">
    <source>
        <dbReference type="EMBL" id="GGH42212.1"/>
    </source>
</evidence>
<dbReference type="PROSITE" id="PS50006">
    <property type="entry name" value="FHA_DOMAIN"/>
    <property type="match status" value="1"/>
</dbReference>
<feature type="domain" description="FHA" evidence="3">
    <location>
        <begin position="301"/>
        <end position="360"/>
    </location>
</feature>
<dbReference type="InterPro" id="IPR008984">
    <property type="entry name" value="SMAD_FHA_dom_sf"/>
</dbReference>
<evidence type="ECO:0000259" key="3">
    <source>
        <dbReference type="PROSITE" id="PS50006"/>
    </source>
</evidence>
<reference evidence="4" key="2">
    <citation type="submission" date="2020-09" db="EMBL/GenBank/DDBJ databases">
        <authorList>
            <person name="Sun Q."/>
            <person name="Zhou Y."/>
        </authorList>
    </citation>
    <scope>NUCLEOTIDE SEQUENCE</scope>
    <source>
        <strain evidence="4">CGMCC 1.15794</strain>
    </source>
</reference>
<evidence type="ECO:0000256" key="2">
    <source>
        <dbReference type="SAM" id="MobiDB-lite"/>
    </source>
</evidence>
<dbReference type="SUPFAM" id="SSF49879">
    <property type="entry name" value="SMAD/FHA domain"/>
    <property type="match status" value="1"/>
</dbReference>
<protein>
    <recommendedName>
        <fullName evidence="3">FHA domain-containing protein</fullName>
    </recommendedName>
</protein>
<proteinExistence type="predicted"/>
<dbReference type="InterPro" id="IPR000253">
    <property type="entry name" value="FHA_dom"/>
</dbReference>
<feature type="compositionally biased region" description="Pro residues" evidence="2">
    <location>
        <begin position="149"/>
        <end position="197"/>
    </location>
</feature>
<dbReference type="AlphaFoldDB" id="A0A917IDN8"/>
<keyword evidence="1" id="KW-0597">Phosphoprotein</keyword>
<dbReference type="PRINTS" id="PR01217">
    <property type="entry name" value="PRICHEXTENSN"/>
</dbReference>
<evidence type="ECO:0000256" key="1">
    <source>
        <dbReference type="ARBA" id="ARBA00022553"/>
    </source>
</evidence>
<dbReference type="Proteomes" id="UP000657592">
    <property type="component" value="Unassembled WGS sequence"/>
</dbReference>
<feature type="compositionally biased region" description="Low complexity" evidence="2">
    <location>
        <begin position="207"/>
        <end position="231"/>
    </location>
</feature>
<dbReference type="Pfam" id="PF00498">
    <property type="entry name" value="FHA"/>
    <property type="match status" value="1"/>
</dbReference>
<dbReference type="CDD" id="cd00060">
    <property type="entry name" value="FHA"/>
    <property type="match status" value="1"/>
</dbReference>
<feature type="region of interest" description="Disordered" evidence="2">
    <location>
        <begin position="143"/>
        <end position="286"/>
    </location>
</feature>
<dbReference type="EMBL" id="BMJY01000005">
    <property type="protein sequence ID" value="GGH42212.1"/>
    <property type="molecule type" value="Genomic_DNA"/>
</dbReference>
<evidence type="ECO:0000313" key="5">
    <source>
        <dbReference type="Proteomes" id="UP000657592"/>
    </source>
</evidence>
<keyword evidence="5" id="KW-1185">Reference proteome</keyword>
<organism evidence="4 5">
    <name type="scientific">Microbacterium album</name>
    <dbReference type="NCBI Taxonomy" id="2053191"/>
    <lineage>
        <taxon>Bacteria</taxon>
        <taxon>Bacillati</taxon>
        <taxon>Actinomycetota</taxon>
        <taxon>Actinomycetes</taxon>
        <taxon>Micrococcales</taxon>
        <taxon>Microbacteriaceae</taxon>
        <taxon>Microbacterium</taxon>
    </lineage>
</organism>
<name>A0A917IDN8_9MICO</name>
<reference evidence="4" key="1">
    <citation type="journal article" date="2014" name="Int. J. Syst. Evol. Microbiol.">
        <title>Complete genome sequence of Corynebacterium casei LMG S-19264T (=DSM 44701T), isolated from a smear-ripened cheese.</title>
        <authorList>
            <consortium name="US DOE Joint Genome Institute (JGI-PGF)"/>
            <person name="Walter F."/>
            <person name="Albersmeier A."/>
            <person name="Kalinowski J."/>
            <person name="Ruckert C."/>
        </authorList>
    </citation>
    <scope>NUCLEOTIDE SEQUENCE</scope>
    <source>
        <strain evidence="4">CGMCC 1.15794</strain>
    </source>
</reference>
<dbReference type="Gene3D" id="2.60.200.20">
    <property type="match status" value="1"/>
</dbReference>
<comment type="caution">
    <text evidence="4">The sequence shown here is derived from an EMBL/GenBank/DDBJ whole genome shotgun (WGS) entry which is preliminary data.</text>
</comment>
<gene>
    <name evidence="4" type="ORF">GCM10010921_15290</name>
</gene>
<sequence>MAKPHKFAWNGVDIETALSVEQVANMAQRAAHESTGDLWKGKQRIVSTRSSDREIEFRVNDFLISFKKYMVFLLTFTVQNGRTYATTSIEWYLTSQPTVGGFVPVGGKSMVAHHTYMQFAENLAGQVRAADATARIGLRTGVQTGAPAAPAPPVPSVPPVHPASGPPFIGAPPSPPPPLPDSPPPPPPPPPPRPSSPPREERPAVPAPAMAQSAAPPGPALAGLITGLPGAERTVLPPAGPTAVPSPPVPPSIPGATPLAAQQFAEDDDLEATRASQSGSAPRPWTLHFSDGQRIAADAPLVFGRAPVAPESHPQARALPVNDPWKSISKTHALLDVRGGMLWVTDLQSTNGTSVTNLVGEATECPAGVAMPVGDGWAVTAGQITITARLGT</sequence>
<feature type="compositionally biased region" description="Pro residues" evidence="2">
    <location>
        <begin position="238"/>
        <end position="253"/>
    </location>
</feature>
<dbReference type="SMART" id="SM00240">
    <property type="entry name" value="FHA"/>
    <property type="match status" value="1"/>
</dbReference>
<dbReference type="RefSeq" id="WP_188755683.1">
    <property type="nucleotide sequence ID" value="NZ_BMJY01000005.1"/>
</dbReference>